<comment type="caution">
    <text evidence="2">The sequence shown here is derived from an EMBL/GenBank/DDBJ whole genome shotgun (WGS) entry which is preliminary data.</text>
</comment>
<feature type="domain" description="DUF7745" evidence="1">
    <location>
        <begin position="12"/>
        <end position="93"/>
    </location>
</feature>
<evidence type="ECO:0000313" key="2">
    <source>
        <dbReference type="EMBL" id="RDX99622.1"/>
    </source>
</evidence>
<reference evidence="2" key="1">
    <citation type="submission" date="2018-05" db="EMBL/GenBank/DDBJ databases">
        <title>Draft genome of Mucuna pruriens seed.</title>
        <authorList>
            <person name="Nnadi N.E."/>
            <person name="Vos R."/>
            <person name="Hasami M.H."/>
            <person name="Devisetty U.K."/>
            <person name="Aguiy J.C."/>
        </authorList>
    </citation>
    <scope>NUCLEOTIDE SEQUENCE [LARGE SCALE GENOMIC DNA]</scope>
    <source>
        <strain evidence="2">JCA_2017</strain>
    </source>
</reference>
<dbReference type="Proteomes" id="UP000257109">
    <property type="component" value="Unassembled WGS sequence"/>
</dbReference>
<organism evidence="2 3">
    <name type="scientific">Mucuna pruriens</name>
    <name type="common">Velvet bean</name>
    <name type="synonym">Dolichos pruriens</name>
    <dbReference type="NCBI Taxonomy" id="157652"/>
    <lineage>
        <taxon>Eukaryota</taxon>
        <taxon>Viridiplantae</taxon>
        <taxon>Streptophyta</taxon>
        <taxon>Embryophyta</taxon>
        <taxon>Tracheophyta</taxon>
        <taxon>Spermatophyta</taxon>
        <taxon>Magnoliopsida</taxon>
        <taxon>eudicotyledons</taxon>
        <taxon>Gunneridae</taxon>
        <taxon>Pentapetalae</taxon>
        <taxon>rosids</taxon>
        <taxon>fabids</taxon>
        <taxon>Fabales</taxon>
        <taxon>Fabaceae</taxon>
        <taxon>Papilionoideae</taxon>
        <taxon>50 kb inversion clade</taxon>
        <taxon>NPAAA clade</taxon>
        <taxon>indigoferoid/millettioid clade</taxon>
        <taxon>Phaseoleae</taxon>
        <taxon>Mucuna</taxon>
    </lineage>
</organism>
<dbReference type="PANTHER" id="PTHR48154">
    <property type="entry name" value="PROTEIN, PUTATIVE-RELATED"/>
    <property type="match status" value="1"/>
</dbReference>
<evidence type="ECO:0000313" key="3">
    <source>
        <dbReference type="Proteomes" id="UP000257109"/>
    </source>
</evidence>
<sequence>MRRSEVDGLPLDAFIDVLGLTVCGIVLFPHLNDYTSSWPVRKKERIPVTVVLANTYYTIHNCHEKKGGRLVCCLHALYLWLMAHTFTSKCTTSCPIEDFKWCCVKKRTRGE</sequence>
<dbReference type="OrthoDB" id="1430424at2759"/>
<dbReference type="EMBL" id="QJKJ01003189">
    <property type="protein sequence ID" value="RDX99622.1"/>
    <property type="molecule type" value="Genomic_DNA"/>
</dbReference>
<keyword evidence="3" id="KW-1185">Reference proteome</keyword>
<dbReference type="AlphaFoldDB" id="A0A371H9Y9"/>
<accession>A0A371H9Y9</accession>
<evidence type="ECO:0000259" key="1">
    <source>
        <dbReference type="Pfam" id="PF24924"/>
    </source>
</evidence>
<name>A0A371H9Y9_MUCPR</name>
<dbReference type="Pfam" id="PF24924">
    <property type="entry name" value="DUF7745"/>
    <property type="match status" value="1"/>
</dbReference>
<dbReference type="InterPro" id="IPR056647">
    <property type="entry name" value="DUF7745"/>
</dbReference>
<protein>
    <recommendedName>
        <fullName evidence="1">DUF7745 domain-containing protein</fullName>
    </recommendedName>
</protein>
<proteinExistence type="predicted"/>
<gene>
    <name evidence="2" type="ORF">CR513_17317</name>
</gene>
<dbReference type="PANTHER" id="PTHR48154:SF1">
    <property type="entry name" value="PROTEIN, PUTATIVE-RELATED"/>
    <property type="match status" value="1"/>
</dbReference>
<feature type="non-terminal residue" evidence="2">
    <location>
        <position position="1"/>
    </location>
</feature>